<dbReference type="PROSITE" id="PS00211">
    <property type="entry name" value="ABC_TRANSPORTER_1"/>
    <property type="match status" value="1"/>
</dbReference>
<proteinExistence type="inferred from homology"/>
<evidence type="ECO:0000256" key="4">
    <source>
        <dbReference type="ARBA" id="ARBA00022475"/>
    </source>
</evidence>
<keyword evidence="13" id="KW-1185">Reference proteome</keyword>
<dbReference type="InterPro" id="IPR015856">
    <property type="entry name" value="ABC_transpr_CbiO/EcfA_su"/>
</dbReference>
<dbReference type="InterPro" id="IPR017871">
    <property type="entry name" value="ABC_transporter-like_CS"/>
</dbReference>
<evidence type="ECO:0000256" key="5">
    <source>
        <dbReference type="ARBA" id="ARBA00022737"/>
    </source>
</evidence>
<dbReference type="Gene3D" id="3.40.50.300">
    <property type="entry name" value="P-loop containing nucleotide triphosphate hydrolases"/>
    <property type="match status" value="2"/>
</dbReference>
<protein>
    <submittedName>
        <fullName evidence="12">ABC transporter ATP-binding protein</fullName>
    </submittedName>
</protein>
<dbReference type="PROSITE" id="PS50893">
    <property type="entry name" value="ABC_TRANSPORTER_2"/>
    <property type="match status" value="2"/>
</dbReference>
<organism evidence="12 13">
    <name type="scientific">Paenibacillus chibensis</name>
    <dbReference type="NCBI Taxonomy" id="59846"/>
    <lineage>
        <taxon>Bacteria</taxon>
        <taxon>Bacillati</taxon>
        <taxon>Bacillota</taxon>
        <taxon>Bacilli</taxon>
        <taxon>Bacillales</taxon>
        <taxon>Paenibacillaceae</taxon>
        <taxon>Paenibacillus</taxon>
    </lineage>
</organism>
<dbReference type="NCBIfam" id="NF010167">
    <property type="entry name" value="PRK13648.1"/>
    <property type="match status" value="2"/>
</dbReference>
<evidence type="ECO:0000256" key="8">
    <source>
        <dbReference type="ARBA" id="ARBA00022967"/>
    </source>
</evidence>
<evidence type="ECO:0000313" key="12">
    <source>
        <dbReference type="EMBL" id="MED5020829.1"/>
    </source>
</evidence>
<keyword evidence="9" id="KW-0472">Membrane</keyword>
<dbReference type="EMBL" id="JARTLD010000080">
    <property type="protein sequence ID" value="MED5020829.1"/>
    <property type="molecule type" value="Genomic_DNA"/>
</dbReference>
<keyword evidence="5" id="KW-0677">Repeat</keyword>
<dbReference type="InterPro" id="IPR022216">
    <property type="entry name" value="ABC_Co_transporter"/>
</dbReference>
<evidence type="ECO:0000313" key="13">
    <source>
        <dbReference type="Proteomes" id="UP001343257"/>
    </source>
</evidence>
<evidence type="ECO:0000256" key="6">
    <source>
        <dbReference type="ARBA" id="ARBA00022741"/>
    </source>
</evidence>
<comment type="similarity">
    <text evidence="2">Belongs to the ABC transporter superfamily.</text>
</comment>
<comment type="caution">
    <text evidence="12">The sequence shown here is derived from an EMBL/GenBank/DDBJ whole genome shotgun (WGS) entry which is preliminary data.</text>
</comment>
<evidence type="ECO:0000256" key="2">
    <source>
        <dbReference type="ARBA" id="ARBA00005417"/>
    </source>
</evidence>
<dbReference type="InterPro" id="IPR027417">
    <property type="entry name" value="P-loop_NTPase"/>
</dbReference>
<name>A0ABU6Q124_9BACL</name>
<evidence type="ECO:0000256" key="3">
    <source>
        <dbReference type="ARBA" id="ARBA00022448"/>
    </source>
</evidence>
<accession>A0ABU6Q124</accession>
<evidence type="ECO:0000256" key="10">
    <source>
        <dbReference type="ARBA" id="ARBA00025157"/>
    </source>
</evidence>
<dbReference type="RefSeq" id="WP_328282255.1">
    <property type="nucleotide sequence ID" value="NZ_JARTLD010000080.1"/>
</dbReference>
<dbReference type="PANTHER" id="PTHR43553:SF26">
    <property type="entry name" value="ABC TRANSPORTER ATP-BINDING PROTEIN BC_2655-RELATED"/>
    <property type="match status" value="1"/>
</dbReference>
<dbReference type="SMART" id="SM00382">
    <property type="entry name" value="AAA"/>
    <property type="match status" value="2"/>
</dbReference>
<comment type="function">
    <text evidence="10">Probably part of an ABC transporter complex. Responsible for energy coupling to the transport system.</text>
</comment>
<keyword evidence="6" id="KW-0547">Nucleotide-binding</keyword>
<keyword evidence="8" id="KW-1278">Translocase</keyword>
<dbReference type="SUPFAM" id="SSF52540">
    <property type="entry name" value="P-loop containing nucleoside triphosphate hydrolases"/>
    <property type="match status" value="2"/>
</dbReference>
<feature type="domain" description="ABC transporter" evidence="11">
    <location>
        <begin position="5"/>
        <end position="246"/>
    </location>
</feature>
<evidence type="ECO:0000256" key="7">
    <source>
        <dbReference type="ARBA" id="ARBA00022840"/>
    </source>
</evidence>
<dbReference type="Pfam" id="PF00005">
    <property type="entry name" value="ABC_tran"/>
    <property type="match status" value="2"/>
</dbReference>
<comment type="subcellular location">
    <subcellularLocation>
        <location evidence="1">Cell membrane</location>
        <topology evidence="1">Peripheral membrane protein</topology>
    </subcellularLocation>
</comment>
<keyword evidence="7 12" id="KW-0067">ATP-binding</keyword>
<dbReference type="InterPro" id="IPR003593">
    <property type="entry name" value="AAA+_ATPase"/>
</dbReference>
<keyword evidence="4" id="KW-1003">Cell membrane</keyword>
<dbReference type="Pfam" id="PF12558">
    <property type="entry name" value="DUF3744"/>
    <property type="match status" value="1"/>
</dbReference>
<reference evidence="12 13" key="1">
    <citation type="submission" date="2023-03" db="EMBL/GenBank/DDBJ databases">
        <title>Bacillus Genome Sequencing.</title>
        <authorList>
            <person name="Dunlap C."/>
        </authorList>
    </citation>
    <scope>NUCLEOTIDE SEQUENCE [LARGE SCALE GENOMIC DNA]</scope>
    <source>
        <strain evidence="12 13">NRS-52</strain>
    </source>
</reference>
<dbReference type="GO" id="GO:0005524">
    <property type="term" value="F:ATP binding"/>
    <property type="evidence" value="ECO:0007669"/>
    <property type="project" value="UniProtKB-KW"/>
</dbReference>
<dbReference type="CDD" id="cd03225">
    <property type="entry name" value="ABC_cobalt_CbiO_domain1"/>
    <property type="match status" value="2"/>
</dbReference>
<evidence type="ECO:0000256" key="9">
    <source>
        <dbReference type="ARBA" id="ARBA00023136"/>
    </source>
</evidence>
<gene>
    <name evidence="12" type="ORF">P9847_26560</name>
</gene>
<evidence type="ECO:0000256" key="1">
    <source>
        <dbReference type="ARBA" id="ARBA00004202"/>
    </source>
</evidence>
<keyword evidence="3" id="KW-0813">Transport</keyword>
<dbReference type="Proteomes" id="UP001343257">
    <property type="component" value="Unassembled WGS sequence"/>
</dbReference>
<evidence type="ECO:0000259" key="11">
    <source>
        <dbReference type="PROSITE" id="PS50893"/>
    </source>
</evidence>
<feature type="domain" description="ABC transporter" evidence="11">
    <location>
        <begin position="301"/>
        <end position="534"/>
    </location>
</feature>
<dbReference type="InterPro" id="IPR050095">
    <property type="entry name" value="ECF_ABC_transporter_ATP-bd"/>
</dbReference>
<dbReference type="PANTHER" id="PTHR43553">
    <property type="entry name" value="HEAVY METAL TRANSPORTER"/>
    <property type="match status" value="1"/>
</dbReference>
<dbReference type="InterPro" id="IPR003439">
    <property type="entry name" value="ABC_transporter-like_ATP-bd"/>
</dbReference>
<sequence>MQPIISFQQYEFKYKNQSEPTLKDITLDIYPGEKIWIAGPSGSGKSTLAHCMNGLIPFTYGGEATGSLRIGGQNPAERSIFELSRVVGTILQDQDAQFVGLNVAEDVAFVLENKAMDRPQMKQEVETALNLVGMLDYIEHSPHELSGGQKQHVSLAGVLSTDAEVLLFDEPLANLDPASGRKAMQLIDDIHRKSGKTVIMIEHRAEDVLQQAVDRIVLMNEGRIVSVGTPDEILSSGILRSYGLRPPLYVDALELAGVPIAELKGLSSPRKLDIPGLKDKLDAWSEQAGMKEETAISPALLEVRDITFGYDPLHPVIDRVSLQVGSGEIVALLGNNGAGKSTLSQLITGILKPQSGGLFYEGQDMGSWSIRRRGEAIGYVMQNPNRMITQHMIAEEIGLGLKVRGLSAAVIKEKVEAALRICGLYPFRNWPVSALSYGQKKRLTIASILVLEPKIIILDEPTAGQDYEHYKEFMDFIASLSRRGMGFLLITHDMYLALEYATRAVVLSGGRVMAEDSVTAVLSSPDITEAAHLKETSLSLFAKANGLASPEKFVQAFINEEKKGKGHE</sequence>